<evidence type="ECO:0000313" key="2">
    <source>
        <dbReference type="EMBL" id="KAK2158750.1"/>
    </source>
</evidence>
<dbReference type="Proteomes" id="UP001208570">
    <property type="component" value="Unassembled WGS sequence"/>
</dbReference>
<proteinExistence type="predicted"/>
<name>A0AAD9JU98_9ANNE</name>
<sequence>MADVNKKRVRIWILVKRLDLSENDTEDKKQPNVTDVYFDTSYTTEEMAKTIRKTVNLDDGLVLKLRNHRGSLIPINSQIASNAKSVPYTLEVVKHNQHIKPRQRSLKCCRQVDALLVAYNNIKSRTDHIEAAIPNLMNMRREIIINDVREMEKTLTFLEKRLKTAEDTSWQGMFKKCPFW</sequence>
<evidence type="ECO:0000256" key="1">
    <source>
        <dbReference type="SAM" id="Coils"/>
    </source>
</evidence>
<accession>A0AAD9JU98</accession>
<keyword evidence="1" id="KW-0175">Coiled coil</keyword>
<comment type="caution">
    <text evidence="2">The sequence shown here is derived from an EMBL/GenBank/DDBJ whole genome shotgun (WGS) entry which is preliminary data.</text>
</comment>
<organism evidence="2 3">
    <name type="scientific">Paralvinella palmiformis</name>
    <dbReference type="NCBI Taxonomy" id="53620"/>
    <lineage>
        <taxon>Eukaryota</taxon>
        <taxon>Metazoa</taxon>
        <taxon>Spiralia</taxon>
        <taxon>Lophotrochozoa</taxon>
        <taxon>Annelida</taxon>
        <taxon>Polychaeta</taxon>
        <taxon>Sedentaria</taxon>
        <taxon>Canalipalpata</taxon>
        <taxon>Terebellida</taxon>
        <taxon>Terebelliformia</taxon>
        <taxon>Alvinellidae</taxon>
        <taxon>Paralvinella</taxon>
    </lineage>
</organism>
<dbReference type="AlphaFoldDB" id="A0AAD9JU98"/>
<gene>
    <name evidence="2" type="ORF">LSH36_164g01065</name>
</gene>
<feature type="coiled-coil region" evidence="1">
    <location>
        <begin position="141"/>
        <end position="168"/>
    </location>
</feature>
<evidence type="ECO:0000313" key="3">
    <source>
        <dbReference type="Proteomes" id="UP001208570"/>
    </source>
</evidence>
<dbReference type="EMBL" id="JAODUP010000164">
    <property type="protein sequence ID" value="KAK2158750.1"/>
    <property type="molecule type" value="Genomic_DNA"/>
</dbReference>
<reference evidence="2" key="1">
    <citation type="journal article" date="2023" name="Mol. Biol. Evol.">
        <title>Third-Generation Sequencing Reveals the Adaptive Role of the Epigenome in Three Deep-Sea Polychaetes.</title>
        <authorList>
            <person name="Perez M."/>
            <person name="Aroh O."/>
            <person name="Sun Y."/>
            <person name="Lan Y."/>
            <person name="Juniper S.K."/>
            <person name="Young C.R."/>
            <person name="Angers B."/>
            <person name="Qian P.Y."/>
        </authorList>
    </citation>
    <scope>NUCLEOTIDE SEQUENCE</scope>
    <source>
        <strain evidence="2">P08H-3</strain>
    </source>
</reference>
<protein>
    <submittedName>
        <fullName evidence="2">Uncharacterized protein</fullName>
    </submittedName>
</protein>
<keyword evidence="3" id="KW-1185">Reference proteome</keyword>